<keyword evidence="4" id="KW-1185">Reference proteome</keyword>
<evidence type="ECO:0000313" key="2">
    <source>
        <dbReference type="EMBL" id="KAA9023740.1"/>
    </source>
</evidence>
<dbReference type="Gene3D" id="3.40.630.40">
    <property type="entry name" value="Zn-dependent exopeptidases"/>
    <property type="match status" value="1"/>
</dbReference>
<reference evidence="3 4" key="1">
    <citation type="submission" date="2019-09" db="EMBL/GenBank/DDBJ databases">
        <authorList>
            <person name="Feng G."/>
        </authorList>
    </citation>
    <scope>NUCLEOTIDE SEQUENCE [LARGE SCALE GENOMIC DNA]</scope>
    <source>
        <strain evidence="2 3">KACC 19283</strain>
        <strain evidence="1 4">KACC 19284</strain>
    </source>
</reference>
<evidence type="ECO:0000313" key="4">
    <source>
        <dbReference type="Proteomes" id="UP000326364"/>
    </source>
</evidence>
<proteinExistence type="predicted"/>
<dbReference type="Proteomes" id="UP000326364">
    <property type="component" value="Unassembled WGS sequence"/>
</dbReference>
<dbReference type="SUPFAM" id="SSF53187">
    <property type="entry name" value="Zn-dependent exopeptidases"/>
    <property type="match status" value="1"/>
</dbReference>
<dbReference type="InterPro" id="IPR007709">
    <property type="entry name" value="N-FG_amidohydro"/>
</dbReference>
<accession>A0A5J5HRF2</accession>
<keyword evidence="2" id="KW-0378">Hydrolase</keyword>
<dbReference type="RefSeq" id="WP_120253378.1">
    <property type="nucleotide sequence ID" value="NZ_VYPZ01000039.1"/>
</dbReference>
<organism evidence="2 3">
    <name type="scientific">Sphingobium limneticum</name>
    <dbReference type="NCBI Taxonomy" id="1007511"/>
    <lineage>
        <taxon>Bacteria</taxon>
        <taxon>Pseudomonadati</taxon>
        <taxon>Pseudomonadota</taxon>
        <taxon>Alphaproteobacteria</taxon>
        <taxon>Sphingomonadales</taxon>
        <taxon>Sphingomonadaceae</taxon>
        <taxon>Sphingobium</taxon>
    </lineage>
</organism>
<dbReference type="Proteomes" id="UP000325933">
    <property type="component" value="Unassembled WGS sequence"/>
</dbReference>
<evidence type="ECO:0000313" key="3">
    <source>
        <dbReference type="Proteomes" id="UP000325933"/>
    </source>
</evidence>
<dbReference type="GO" id="GO:0016787">
    <property type="term" value="F:hydrolase activity"/>
    <property type="evidence" value="ECO:0007669"/>
    <property type="project" value="UniProtKB-KW"/>
</dbReference>
<dbReference type="EMBL" id="VYQA01000033">
    <property type="protein sequence ID" value="KAA9023740.1"/>
    <property type="molecule type" value="Genomic_DNA"/>
</dbReference>
<dbReference type="Pfam" id="PF05013">
    <property type="entry name" value="FGase"/>
    <property type="match status" value="1"/>
</dbReference>
<dbReference type="InterPro" id="IPR011227">
    <property type="entry name" value="UCP029730"/>
</dbReference>
<protein>
    <submittedName>
        <fullName evidence="2">N-formylglutamate amidohydrolase</fullName>
    </submittedName>
</protein>
<sequence>MAREATTLLKPNDPAPFTIDNAEGRSPFLLIADHAGSRVPESLGGLGLTAADRARHIAVDIGTRGVGRALAHLLDAPFIHQTYSRLVIDCNRDPGHEDAIAIQSDGTYIIGNGALDDAARQARIAAIHTPYHAAISAMLDARQAAGTETILLSLHSFTPKLGGFIRPWHVGVLHWLGRTDFAIAMLAQLQGDKAICVGDNAPYRMDATDYTAPLHAFPRNLRYAEIEIRQDLISDHDGQAHWAGKLQEATTSAWRQLP</sequence>
<dbReference type="EMBL" id="VYQB01000033">
    <property type="protein sequence ID" value="KAA9011491.1"/>
    <property type="molecule type" value="Genomic_DNA"/>
</dbReference>
<dbReference type="AlphaFoldDB" id="A0A5J5HRF2"/>
<name>A0A5J5HRF2_9SPHN</name>
<dbReference type="PIRSF" id="PIRSF029730">
    <property type="entry name" value="UCP029730"/>
    <property type="match status" value="1"/>
</dbReference>
<comment type="caution">
    <text evidence="2">The sequence shown here is derived from an EMBL/GenBank/DDBJ whole genome shotgun (WGS) entry which is preliminary data.</text>
</comment>
<evidence type="ECO:0000313" key="1">
    <source>
        <dbReference type="EMBL" id="KAA9011491.1"/>
    </source>
</evidence>
<gene>
    <name evidence="2" type="ORF">F4U95_23030</name>
    <name evidence="1" type="ORF">F4U96_22975</name>
</gene>